<protein>
    <submittedName>
        <fullName evidence="1">Uncharacterized protein</fullName>
    </submittedName>
</protein>
<evidence type="ECO:0000313" key="1">
    <source>
        <dbReference type="EMBL" id="KAH3788561.1"/>
    </source>
</evidence>
<sequence length="169" mass="19342">MPCTCIFLLSVNTGIEVLKFSNKVFVTLQKPRPKYDIYNIRGIIEILKSRIQDASVGLKVALCLCLDGNDFIPMCNQVSHDSILKVFIHNQQYRDNLCQMSGAKVRINKDMIVDLFRFLFCPKKHQGSSITFDEVRALSISKTVDKSEKSGYRTCKPYTAPDRVPRNCW</sequence>
<evidence type="ECO:0000313" key="2">
    <source>
        <dbReference type="Proteomes" id="UP000828390"/>
    </source>
</evidence>
<accession>A0A9D4F1Z2</accession>
<keyword evidence="2" id="KW-1185">Reference proteome</keyword>
<proteinExistence type="predicted"/>
<comment type="caution">
    <text evidence="1">The sequence shown here is derived from an EMBL/GenBank/DDBJ whole genome shotgun (WGS) entry which is preliminary data.</text>
</comment>
<reference evidence="1" key="2">
    <citation type="submission" date="2020-11" db="EMBL/GenBank/DDBJ databases">
        <authorList>
            <person name="McCartney M.A."/>
            <person name="Auch B."/>
            <person name="Kono T."/>
            <person name="Mallez S."/>
            <person name="Becker A."/>
            <person name="Gohl D.M."/>
            <person name="Silverstein K.A.T."/>
            <person name="Koren S."/>
            <person name="Bechman K.B."/>
            <person name="Herman A."/>
            <person name="Abrahante J.E."/>
            <person name="Garbe J."/>
        </authorList>
    </citation>
    <scope>NUCLEOTIDE SEQUENCE</scope>
    <source>
        <strain evidence="1">Duluth1</strain>
        <tissue evidence="1">Whole animal</tissue>
    </source>
</reference>
<dbReference type="Proteomes" id="UP000828390">
    <property type="component" value="Unassembled WGS sequence"/>
</dbReference>
<name>A0A9D4F1Z2_DREPO</name>
<dbReference type="EMBL" id="JAIWYP010000008">
    <property type="protein sequence ID" value="KAH3788561.1"/>
    <property type="molecule type" value="Genomic_DNA"/>
</dbReference>
<dbReference type="AlphaFoldDB" id="A0A9D4F1Z2"/>
<reference evidence="1" key="1">
    <citation type="journal article" date="2019" name="bioRxiv">
        <title>The Genome of the Zebra Mussel, Dreissena polymorpha: A Resource for Invasive Species Research.</title>
        <authorList>
            <person name="McCartney M.A."/>
            <person name="Auch B."/>
            <person name="Kono T."/>
            <person name="Mallez S."/>
            <person name="Zhang Y."/>
            <person name="Obille A."/>
            <person name="Becker A."/>
            <person name="Abrahante J.E."/>
            <person name="Garbe J."/>
            <person name="Badalamenti J.P."/>
            <person name="Herman A."/>
            <person name="Mangelson H."/>
            <person name="Liachko I."/>
            <person name="Sullivan S."/>
            <person name="Sone E.D."/>
            <person name="Koren S."/>
            <person name="Silverstein K.A.T."/>
            <person name="Beckman K.B."/>
            <person name="Gohl D.M."/>
        </authorList>
    </citation>
    <scope>NUCLEOTIDE SEQUENCE</scope>
    <source>
        <strain evidence="1">Duluth1</strain>
        <tissue evidence="1">Whole animal</tissue>
    </source>
</reference>
<gene>
    <name evidence="1" type="ORF">DPMN_166706</name>
</gene>
<organism evidence="1 2">
    <name type="scientific">Dreissena polymorpha</name>
    <name type="common">Zebra mussel</name>
    <name type="synonym">Mytilus polymorpha</name>
    <dbReference type="NCBI Taxonomy" id="45954"/>
    <lineage>
        <taxon>Eukaryota</taxon>
        <taxon>Metazoa</taxon>
        <taxon>Spiralia</taxon>
        <taxon>Lophotrochozoa</taxon>
        <taxon>Mollusca</taxon>
        <taxon>Bivalvia</taxon>
        <taxon>Autobranchia</taxon>
        <taxon>Heteroconchia</taxon>
        <taxon>Euheterodonta</taxon>
        <taxon>Imparidentia</taxon>
        <taxon>Neoheterodontei</taxon>
        <taxon>Myida</taxon>
        <taxon>Dreissenoidea</taxon>
        <taxon>Dreissenidae</taxon>
        <taxon>Dreissena</taxon>
    </lineage>
</organism>